<name>A0A3R8KC92_9LACO</name>
<keyword evidence="1" id="KW-0472">Membrane</keyword>
<sequence>ISNIKVIFRSDFWEGYLIESITWLANIPLIILAIPMVQFDIIDNFRVKRKNVFRLLGHSFSFLVLKFFYLRLVVLNVRRYVLHTHFGGLFQSKIQVTLKKGVSEQQAKMVQHLYEYMLAPCTDYPEKKRRIPIRIECRIVNEINLKIPAYE</sequence>
<accession>A0A3R8KC92</accession>
<organism evidence="2 3">
    <name type="scientific">Lactiplantibacillus garii</name>
    <dbReference type="NCBI Taxonomy" id="2306423"/>
    <lineage>
        <taxon>Bacteria</taxon>
        <taxon>Bacillati</taxon>
        <taxon>Bacillota</taxon>
        <taxon>Bacilli</taxon>
        <taxon>Lactobacillales</taxon>
        <taxon>Lactobacillaceae</taxon>
        <taxon>Lactiplantibacillus</taxon>
    </lineage>
</organism>
<keyword evidence="1" id="KW-1133">Transmembrane helix</keyword>
<dbReference type="AlphaFoldDB" id="A0A3R8KC92"/>
<evidence type="ECO:0000256" key="1">
    <source>
        <dbReference type="SAM" id="Phobius"/>
    </source>
</evidence>
<keyword evidence="3" id="KW-1185">Reference proteome</keyword>
<dbReference type="EMBL" id="QWZQ01000134">
    <property type="protein sequence ID" value="RRK09144.1"/>
    <property type="molecule type" value="Genomic_DNA"/>
</dbReference>
<evidence type="ECO:0000313" key="2">
    <source>
        <dbReference type="EMBL" id="RRK09144.1"/>
    </source>
</evidence>
<protein>
    <submittedName>
        <fullName evidence="2">Uncharacterized protein</fullName>
    </submittedName>
</protein>
<feature type="transmembrane region" description="Helical" evidence="1">
    <location>
        <begin position="51"/>
        <end position="70"/>
    </location>
</feature>
<proteinExistence type="predicted"/>
<feature type="non-terminal residue" evidence="2">
    <location>
        <position position="1"/>
    </location>
</feature>
<feature type="transmembrane region" description="Helical" evidence="1">
    <location>
        <begin position="20"/>
        <end position="39"/>
    </location>
</feature>
<reference evidence="2 3" key="1">
    <citation type="submission" date="2018-08" db="EMBL/GenBank/DDBJ databases">
        <title>Genome Lactobacillus garii FI11369.</title>
        <authorList>
            <person name="Diaz M."/>
            <person name="Narbad A."/>
        </authorList>
    </citation>
    <scope>NUCLEOTIDE SEQUENCE [LARGE SCALE GENOMIC DNA]</scope>
    <source>
        <strain evidence="2 3">FI11369</strain>
    </source>
</reference>
<comment type="caution">
    <text evidence="2">The sequence shown here is derived from an EMBL/GenBank/DDBJ whole genome shotgun (WGS) entry which is preliminary data.</text>
</comment>
<keyword evidence="1" id="KW-0812">Transmembrane</keyword>
<gene>
    <name evidence="2" type="ORF">D1831_14430</name>
</gene>
<evidence type="ECO:0000313" key="3">
    <source>
        <dbReference type="Proteomes" id="UP000283633"/>
    </source>
</evidence>
<feature type="non-terminal residue" evidence="2">
    <location>
        <position position="151"/>
    </location>
</feature>
<dbReference type="Proteomes" id="UP000283633">
    <property type="component" value="Unassembled WGS sequence"/>
</dbReference>